<evidence type="ECO:0000313" key="2">
    <source>
        <dbReference type="EMBL" id="ODV62169.1"/>
    </source>
</evidence>
<dbReference type="AlphaFoldDB" id="A0A1D2VKN9"/>
<accession>A0A1D2VKN9</accession>
<evidence type="ECO:0000256" key="1">
    <source>
        <dbReference type="SAM" id="MobiDB-lite"/>
    </source>
</evidence>
<dbReference type="GeneID" id="30965250"/>
<name>A0A1D2VKN9_9ASCO</name>
<dbReference type="InParanoid" id="A0A1D2VKN9"/>
<reference evidence="3" key="1">
    <citation type="submission" date="2016-05" db="EMBL/GenBank/DDBJ databases">
        <title>Comparative genomics of biotechnologically important yeasts.</title>
        <authorList>
            <consortium name="DOE Joint Genome Institute"/>
            <person name="Riley R."/>
            <person name="Haridas S."/>
            <person name="Wolfe K.H."/>
            <person name="Lopes M.R."/>
            <person name="Hittinger C.T."/>
            <person name="Goker M."/>
            <person name="Salamov A."/>
            <person name="Wisecaver J."/>
            <person name="Long T.M."/>
            <person name="Aerts A.L."/>
            <person name="Barry K."/>
            <person name="Choi C."/>
            <person name="Clum A."/>
            <person name="Coughlan A.Y."/>
            <person name="Deshpande S."/>
            <person name="Douglass A.P."/>
            <person name="Hanson S.J."/>
            <person name="Klenk H.-P."/>
            <person name="Labutti K."/>
            <person name="Lapidus A."/>
            <person name="Lindquist E."/>
            <person name="Lipzen A."/>
            <person name="Meier-Kolthoff J.P."/>
            <person name="Ohm R.A."/>
            <person name="Otillar R.P."/>
            <person name="Pangilinan J."/>
            <person name="Peng Y."/>
            <person name="Rokas A."/>
            <person name="Rosa C.A."/>
            <person name="Scheuner C."/>
            <person name="Sibirny A.A."/>
            <person name="Slot J.C."/>
            <person name="Stielow J.B."/>
            <person name="Sun H."/>
            <person name="Kurtzman C.P."/>
            <person name="Blackwell M."/>
            <person name="Grigoriev I.V."/>
            <person name="Jeffries T.W."/>
        </authorList>
    </citation>
    <scope>NUCLEOTIDE SEQUENCE [LARGE SCALE GENOMIC DNA]</scope>
    <source>
        <strain evidence="3">DSM 1968</strain>
    </source>
</reference>
<feature type="region of interest" description="Disordered" evidence="1">
    <location>
        <begin position="261"/>
        <end position="280"/>
    </location>
</feature>
<protein>
    <submittedName>
        <fullName evidence="2">Uncharacterized protein</fullName>
    </submittedName>
</protein>
<feature type="compositionally biased region" description="Basic residues" evidence="1">
    <location>
        <begin position="10"/>
        <end position="23"/>
    </location>
</feature>
<gene>
    <name evidence="2" type="ORF">ASCRUDRAFT_69000</name>
</gene>
<proteinExistence type="predicted"/>
<dbReference type="Proteomes" id="UP000095038">
    <property type="component" value="Unassembled WGS sequence"/>
</dbReference>
<sequence>MVLHNNKWDKKAKRRYLAKKKKALLNENSNKESNANNQANDINNADEEQTNDNQSDNQSNHDSDNKSGTEVNNDLDNEVDNRDIPFEEDDLEESLHYLSLAKSKIQTKVEGDSTIKSQIVGKKPNKYEKRNQINKAKFDSYGSNQKKANDTHTVLSKEEEEHFAQLQEKIKRQKLLDDLKKKFSPVDSRSSELVFRSRNKSNGKVMRLDSKSKILVKDDSNEKRDREQIDLLISESLASSQKARKHENFEQDLKDLLNVNVAGERPTSNRSTSTTSLLGAGALPQQPDLDFLDKLLNLNQHCGSPAHLSSRTCSPPLRQLQHVQHAQLEDLLRP</sequence>
<dbReference type="RefSeq" id="XP_020048476.1">
    <property type="nucleotide sequence ID" value="XM_020191614.1"/>
</dbReference>
<dbReference type="EMBL" id="KV454477">
    <property type="protein sequence ID" value="ODV62169.1"/>
    <property type="molecule type" value="Genomic_DNA"/>
</dbReference>
<feature type="compositionally biased region" description="Low complexity" evidence="1">
    <location>
        <begin position="25"/>
        <end position="43"/>
    </location>
</feature>
<evidence type="ECO:0000313" key="3">
    <source>
        <dbReference type="Proteomes" id="UP000095038"/>
    </source>
</evidence>
<keyword evidence="3" id="KW-1185">Reference proteome</keyword>
<feature type="region of interest" description="Disordered" evidence="1">
    <location>
        <begin position="1"/>
        <end position="81"/>
    </location>
</feature>
<organism evidence="2 3">
    <name type="scientific">Ascoidea rubescens DSM 1968</name>
    <dbReference type="NCBI Taxonomy" id="1344418"/>
    <lineage>
        <taxon>Eukaryota</taxon>
        <taxon>Fungi</taxon>
        <taxon>Dikarya</taxon>
        <taxon>Ascomycota</taxon>
        <taxon>Saccharomycotina</taxon>
        <taxon>Saccharomycetes</taxon>
        <taxon>Ascoideaceae</taxon>
        <taxon>Ascoidea</taxon>
    </lineage>
</organism>